<sequence length="386" mass="41325">MPTTTSVPWEAALARRLARQSLDRPAPAAGSAGIAATAGAMMGAHAQVLSAAELSLALRLDGATRTDVRSALWADRTLVKTYGPRGTVHLLPAADLPWWTGALSAVPGPAALPEPARMTPQQTDEVVAAVADALTDAELTVDELTEAVVARTGPWAGDPVMPAFRTMWPRWRQALHTAAHRGVLVFGPDRGRKATYTRPNCTPQPAGPALDVLVDHYLHAYGPATTQDFARWLAAPEAWAARLLRQLADRQRIEEVSFASAPAWVAAGDTDFPATPARRCLRLLPYFDAYVVAGRPRERLFPGPARTRALAGGQAGNYPVLLVDGVVAGVWHQRRSGRRILLTAEPLAPLGPRDRRLLEAEAERTATILEGRVELTVGTVTAGPHA</sequence>
<dbReference type="PANTHER" id="PTHR38479">
    <property type="entry name" value="LMO0824 PROTEIN"/>
    <property type="match status" value="1"/>
</dbReference>
<dbReference type="GO" id="GO:0003677">
    <property type="term" value="F:DNA binding"/>
    <property type="evidence" value="ECO:0007669"/>
    <property type="project" value="UniProtKB-KW"/>
</dbReference>
<dbReference type="Proteomes" id="UP000812013">
    <property type="component" value="Unassembled WGS sequence"/>
</dbReference>
<dbReference type="RefSeq" id="WP_219669725.1">
    <property type="nucleotide sequence ID" value="NZ_WTFF01000198.1"/>
</dbReference>
<comment type="caution">
    <text evidence="1">The sequence shown here is derived from an EMBL/GenBank/DDBJ whole genome shotgun (WGS) entry which is preliminary data.</text>
</comment>
<protein>
    <submittedName>
        <fullName evidence="1">Winged helix DNA-binding domain-containing protein</fullName>
    </submittedName>
</protein>
<reference evidence="1 2" key="1">
    <citation type="submission" date="2019-12" db="EMBL/GenBank/DDBJ databases">
        <title>Genome sequence of Streptomyces bambusae.</title>
        <authorList>
            <person name="Bansal K."/>
            <person name="Choksket S."/>
            <person name="Korpole S."/>
            <person name="Patil P.B."/>
        </authorList>
    </citation>
    <scope>NUCLEOTIDE SEQUENCE [LARGE SCALE GENOMIC DNA]</scope>
    <source>
        <strain evidence="1 2">SK60</strain>
    </source>
</reference>
<dbReference type="InterPro" id="IPR009351">
    <property type="entry name" value="AlkZ-like"/>
</dbReference>
<dbReference type="Pfam" id="PF06224">
    <property type="entry name" value="AlkZ-like"/>
    <property type="match status" value="1"/>
</dbReference>
<dbReference type="PANTHER" id="PTHR38479:SF2">
    <property type="entry name" value="WINGED HELIX DNA-BINDING DOMAIN-CONTAINING PROTEIN"/>
    <property type="match status" value="1"/>
</dbReference>
<keyword evidence="2" id="KW-1185">Reference proteome</keyword>
<gene>
    <name evidence="1" type="ORF">GPJ59_24060</name>
</gene>
<evidence type="ECO:0000313" key="1">
    <source>
        <dbReference type="EMBL" id="MBW5484874.1"/>
    </source>
</evidence>
<evidence type="ECO:0000313" key="2">
    <source>
        <dbReference type="Proteomes" id="UP000812013"/>
    </source>
</evidence>
<accession>A0ABS6ZAT8</accession>
<dbReference type="EMBL" id="WTFF01000198">
    <property type="protein sequence ID" value="MBW5484874.1"/>
    <property type="molecule type" value="Genomic_DNA"/>
</dbReference>
<proteinExistence type="predicted"/>
<keyword evidence="1" id="KW-0238">DNA-binding</keyword>
<organism evidence="1 2">
    <name type="scientific">Streptomyces bambusae</name>
    <dbReference type="NCBI Taxonomy" id="1550616"/>
    <lineage>
        <taxon>Bacteria</taxon>
        <taxon>Bacillati</taxon>
        <taxon>Actinomycetota</taxon>
        <taxon>Actinomycetes</taxon>
        <taxon>Kitasatosporales</taxon>
        <taxon>Streptomycetaceae</taxon>
        <taxon>Streptomyces</taxon>
    </lineage>
</organism>
<name>A0ABS6ZAT8_9ACTN</name>